<keyword evidence="9" id="KW-0965">Cell junction</keyword>
<keyword evidence="4" id="KW-1003">Cell membrane</keyword>
<comment type="caution">
    <text evidence="18">The sequence shown here is derived from an EMBL/GenBank/DDBJ whole genome shotgun (WGS) entry which is preliminary data.</text>
</comment>
<dbReference type="SUPFAM" id="SSF48726">
    <property type="entry name" value="Immunoglobulin"/>
    <property type="match status" value="2"/>
</dbReference>
<evidence type="ECO:0000256" key="4">
    <source>
        <dbReference type="ARBA" id="ARBA00022475"/>
    </source>
</evidence>
<evidence type="ECO:0000256" key="3">
    <source>
        <dbReference type="ARBA" id="ARBA00022427"/>
    </source>
</evidence>
<evidence type="ECO:0000256" key="1">
    <source>
        <dbReference type="ARBA" id="ARBA00004251"/>
    </source>
</evidence>
<dbReference type="GO" id="GO:0005923">
    <property type="term" value="C:bicellular tight junction"/>
    <property type="evidence" value="ECO:0007669"/>
    <property type="project" value="UniProtKB-SubCell"/>
</dbReference>
<keyword evidence="10" id="KW-1133">Transmembrane helix</keyword>
<evidence type="ECO:0000256" key="5">
    <source>
        <dbReference type="ARBA" id="ARBA00022553"/>
    </source>
</evidence>
<evidence type="ECO:0000313" key="19">
    <source>
        <dbReference type="Proteomes" id="UP000736164"/>
    </source>
</evidence>
<evidence type="ECO:0000256" key="15">
    <source>
        <dbReference type="SAM" id="MobiDB-lite"/>
    </source>
</evidence>
<evidence type="ECO:0000259" key="17">
    <source>
        <dbReference type="PROSITE" id="PS50835"/>
    </source>
</evidence>
<evidence type="ECO:0000256" key="12">
    <source>
        <dbReference type="ARBA" id="ARBA00023157"/>
    </source>
</evidence>
<dbReference type="InterPro" id="IPR007110">
    <property type="entry name" value="Ig-like_dom"/>
</dbReference>
<accession>A0A8J7NXJ2</accession>
<dbReference type="GO" id="GO:0005886">
    <property type="term" value="C:plasma membrane"/>
    <property type="evidence" value="ECO:0007669"/>
    <property type="project" value="UniProtKB-SubCell"/>
</dbReference>
<dbReference type="GO" id="GO:0007155">
    <property type="term" value="P:cell adhesion"/>
    <property type="evidence" value="ECO:0007669"/>
    <property type="project" value="InterPro"/>
</dbReference>
<keyword evidence="8" id="KW-0677">Repeat</keyword>
<evidence type="ECO:0000256" key="13">
    <source>
        <dbReference type="ARBA" id="ARBA00023180"/>
    </source>
</evidence>
<keyword evidence="5" id="KW-0597">Phosphoprotein</keyword>
<dbReference type="InterPro" id="IPR042456">
    <property type="entry name" value="F11R"/>
</dbReference>
<dbReference type="Proteomes" id="UP000736164">
    <property type="component" value="Unassembled WGS sequence"/>
</dbReference>
<dbReference type="Pfam" id="PF07686">
    <property type="entry name" value="V-set"/>
    <property type="match status" value="1"/>
</dbReference>
<keyword evidence="12" id="KW-1015">Disulfide bond</keyword>
<gene>
    <name evidence="18" type="primary">F11r</name>
    <name evidence="18" type="ORF">GTO95_0006492</name>
</gene>
<dbReference type="InterPro" id="IPR013106">
    <property type="entry name" value="Ig_V-set"/>
</dbReference>
<name>A0A8J7NXJ2_ATRSP</name>
<dbReference type="AlphaFoldDB" id="A0A8J7NXJ2"/>
<comment type="subcellular location">
    <subcellularLocation>
        <location evidence="2">Cell junction</location>
        <location evidence="2">Tight junction</location>
    </subcellularLocation>
    <subcellularLocation>
        <location evidence="1">Cell membrane</location>
        <topology evidence="1">Single-pass type I membrane protein</topology>
    </subcellularLocation>
</comment>
<keyword evidence="14" id="KW-0393">Immunoglobulin domain</keyword>
<evidence type="ECO:0000256" key="6">
    <source>
        <dbReference type="ARBA" id="ARBA00022692"/>
    </source>
</evidence>
<dbReference type="GO" id="GO:0090557">
    <property type="term" value="P:establishment of endothelial intestinal barrier"/>
    <property type="evidence" value="ECO:0007669"/>
    <property type="project" value="TreeGrafter"/>
</dbReference>
<dbReference type="EMBL" id="JAAWVO010046211">
    <property type="protein sequence ID" value="MBN3319590.1"/>
    <property type="molecule type" value="Genomic_DNA"/>
</dbReference>
<evidence type="ECO:0000256" key="16">
    <source>
        <dbReference type="SAM" id="SignalP"/>
    </source>
</evidence>
<reference evidence="18" key="1">
    <citation type="journal article" date="2021" name="Cell">
        <title>Tracing the genetic footprints of vertebrate landing in non-teleost ray-finned fishes.</title>
        <authorList>
            <person name="Bi X."/>
            <person name="Wang K."/>
            <person name="Yang L."/>
            <person name="Pan H."/>
            <person name="Jiang H."/>
            <person name="Wei Q."/>
            <person name="Fang M."/>
            <person name="Yu H."/>
            <person name="Zhu C."/>
            <person name="Cai Y."/>
            <person name="He Y."/>
            <person name="Gan X."/>
            <person name="Zeng H."/>
            <person name="Yu D."/>
            <person name="Zhu Y."/>
            <person name="Jiang H."/>
            <person name="Qiu Q."/>
            <person name="Yang H."/>
            <person name="Zhang Y.E."/>
            <person name="Wang W."/>
            <person name="Zhu M."/>
            <person name="He S."/>
            <person name="Zhang G."/>
        </authorList>
    </citation>
    <scope>NUCLEOTIDE SEQUENCE</scope>
    <source>
        <strain evidence="18">Allg_001</strain>
    </source>
</reference>
<dbReference type="InterPro" id="IPR003599">
    <property type="entry name" value="Ig_sub"/>
</dbReference>
<protein>
    <submittedName>
        <fullName evidence="18">JAM1 protein</fullName>
    </submittedName>
</protein>
<evidence type="ECO:0000256" key="2">
    <source>
        <dbReference type="ARBA" id="ARBA00004435"/>
    </source>
</evidence>
<dbReference type="PROSITE" id="PS50835">
    <property type="entry name" value="IG_LIKE"/>
    <property type="match status" value="1"/>
</dbReference>
<keyword evidence="3" id="KW-0796">Tight junction</keyword>
<dbReference type="GO" id="GO:0050892">
    <property type="term" value="P:intestinal absorption"/>
    <property type="evidence" value="ECO:0007669"/>
    <property type="project" value="TreeGrafter"/>
</dbReference>
<dbReference type="PANTHER" id="PTHR45113:SF1">
    <property type="entry name" value="JUNCTIONAL ADHESION MOLECULE A"/>
    <property type="match status" value="1"/>
</dbReference>
<feature type="non-terminal residue" evidence="18">
    <location>
        <position position="1"/>
    </location>
</feature>
<keyword evidence="6" id="KW-0812">Transmembrane</keyword>
<keyword evidence="19" id="KW-1185">Reference proteome</keyword>
<dbReference type="InterPro" id="IPR013783">
    <property type="entry name" value="Ig-like_fold"/>
</dbReference>
<evidence type="ECO:0000256" key="10">
    <source>
        <dbReference type="ARBA" id="ARBA00022989"/>
    </source>
</evidence>
<keyword evidence="13" id="KW-0325">Glycoprotein</keyword>
<evidence type="ECO:0000256" key="14">
    <source>
        <dbReference type="ARBA" id="ARBA00023319"/>
    </source>
</evidence>
<organism evidence="18 19">
    <name type="scientific">Atractosteus spatula</name>
    <name type="common">Alligator gar</name>
    <name type="synonym">Lepisosteus spatula</name>
    <dbReference type="NCBI Taxonomy" id="7917"/>
    <lineage>
        <taxon>Eukaryota</taxon>
        <taxon>Metazoa</taxon>
        <taxon>Chordata</taxon>
        <taxon>Craniata</taxon>
        <taxon>Vertebrata</taxon>
        <taxon>Euteleostomi</taxon>
        <taxon>Actinopterygii</taxon>
        <taxon>Neopterygii</taxon>
        <taxon>Holostei</taxon>
        <taxon>Semionotiformes</taxon>
        <taxon>Lepisosteidae</taxon>
        <taxon>Atractosteus</taxon>
    </lineage>
</organism>
<feature type="chain" id="PRO_5035206842" evidence="16">
    <location>
        <begin position="33"/>
        <end position="290"/>
    </location>
</feature>
<sequence length="290" mass="31347">MATLLDSNPRKRAIDFNMVTLAIVFVFSAVQAESSNGDKHHMSEGAVNTDKQPGRDLSPPGRTVGAALPYRLLLCLTLPSLFSFREVNLCAVPDTGKCCSVCRAHSGSGSPPPVNHKRGRRVSAGTASGLSVTTSTSVVQVPENSGADLNCQYSADFVNPRVEWKYKDKSGSQAFLFYDGKPTAKYGDRIQLLPNGLRFAKVTRQDNGEYTCEVSSKEGFASTKVQLIVQGSEVTLTCFDEDGSPPSTYKWYNGSTLLPENPQQFPAFANSSYILNPKDGTLVSVCNSLL</sequence>
<keyword evidence="7 16" id="KW-0732">Signal</keyword>
<dbReference type="InterPro" id="IPR036179">
    <property type="entry name" value="Ig-like_dom_sf"/>
</dbReference>
<dbReference type="Gene3D" id="2.60.40.10">
    <property type="entry name" value="Immunoglobulins"/>
    <property type="match status" value="2"/>
</dbReference>
<feature type="signal peptide" evidence="16">
    <location>
        <begin position="1"/>
        <end position="32"/>
    </location>
</feature>
<evidence type="ECO:0000256" key="9">
    <source>
        <dbReference type="ARBA" id="ARBA00022949"/>
    </source>
</evidence>
<feature type="non-terminal residue" evidence="18">
    <location>
        <position position="290"/>
    </location>
</feature>
<evidence type="ECO:0000313" key="18">
    <source>
        <dbReference type="EMBL" id="MBN3319590.1"/>
    </source>
</evidence>
<dbReference type="PANTHER" id="PTHR45113">
    <property type="entry name" value="JUNCTIONAL ADHESION MOLECULE A"/>
    <property type="match status" value="1"/>
</dbReference>
<feature type="domain" description="Ig-like" evidence="17">
    <location>
        <begin position="112"/>
        <end position="228"/>
    </location>
</feature>
<dbReference type="SMART" id="SM00409">
    <property type="entry name" value="IG"/>
    <property type="match status" value="1"/>
</dbReference>
<feature type="region of interest" description="Disordered" evidence="15">
    <location>
        <begin position="36"/>
        <end position="61"/>
    </location>
</feature>
<evidence type="ECO:0000256" key="11">
    <source>
        <dbReference type="ARBA" id="ARBA00023136"/>
    </source>
</evidence>
<keyword evidence="11" id="KW-0472">Membrane</keyword>
<dbReference type="GO" id="GO:0090559">
    <property type="term" value="P:regulation of membrane permeability"/>
    <property type="evidence" value="ECO:0007669"/>
    <property type="project" value="TreeGrafter"/>
</dbReference>
<evidence type="ECO:0000256" key="7">
    <source>
        <dbReference type="ARBA" id="ARBA00022729"/>
    </source>
</evidence>
<evidence type="ECO:0000256" key="8">
    <source>
        <dbReference type="ARBA" id="ARBA00022737"/>
    </source>
</evidence>
<proteinExistence type="predicted"/>